<proteinExistence type="predicted"/>
<comment type="caution">
    <text evidence="1">The sequence shown here is derived from an EMBL/GenBank/DDBJ whole genome shotgun (WGS) entry which is preliminary data.</text>
</comment>
<reference evidence="1" key="1">
    <citation type="submission" date="2023-10" db="EMBL/GenBank/DDBJ databases">
        <title>Genome assembly of Pristionchus species.</title>
        <authorList>
            <person name="Yoshida K."/>
            <person name="Sommer R.J."/>
        </authorList>
    </citation>
    <scope>NUCLEOTIDE SEQUENCE</scope>
    <source>
        <strain evidence="1">RS0144</strain>
    </source>
</reference>
<sequence length="79" mass="9074">MMVQIMFCLPFSRHDRISRELRIFRSSAVAGRSLLFKPDDDHGCGNRWIRSLANSVQLLCGIGYQPSVRDAESIQILHR</sequence>
<gene>
    <name evidence="1" type="ORF">PENTCL1PPCAC_25354</name>
</gene>
<evidence type="ECO:0000313" key="1">
    <source>
        <dbReference type="EMBL" id="GMT03180.1"/>
    </source>
</evidence>
<keyword evidence="2" id="KW-1185">Reference proteome</keyword>
<dbReference type="Proteomes" id="UP001432027">
    <property type="component" value="Unassembled WGS sequence"/>
</dbReference>
<name>A0AAV5UAG3_9BILA</name>
<dbReference type="EMBL" id="BTSX01000006">
    <property type="protein sequence ID" value="GMT03180.1"/>
    <property type="molecule type" value="Genomic_DNA"/>
</dbReference>
<dbReference type="AlphaFoldDB" id="A0AAV5UAG3"/>
<protein>
    <submittedName>
        <fullName evidence="1">Uncharacterized protein</fullName>
    </submittedName>
</protein>
<feature type="non-terminal residue" evidence="1">
    <location>
        <position position="79"/>
    </location>
</feature>
<evidence type="ECO:0000313" key="2">
    <source>
        <dbReference type="Proteomes" id="UP001432027"/>
    </source>
</evidence>
<accession>A0AAV5UAG3</accession>
<organism evidence="1 2">
    <name type="scientific">Pristionchus entomophagus</name>
    <dbReference type="NCBI Taxonomy" id="358040"/>
    <lineage>
        <taxon>Eukaryota</taxon>
        <taxon>Metazoa</taxon>
        <taxon>Ecdysozoa</taxon>
        <taxon>Nematoda</taxon>
        <taxon>Chromadorea</taxon>
        <taxon>Rhabditida</taxon>
        <taxon>Rhabditina</taxon>
        <taxon>Diplogasteromorpha</taxon>
        <taxon>Diplogasteroidea</taxon>
        <taxon>Neodiplogasteridae</taxon>
        <taxon>Pristionchus</taxon>
    </lineage>
</organism>